<keyword evidence="1 5" id="KW-0378">Hydrolase</keyword>
<evidence type="ECO:0000313" key="5">
    <source>
        <dbReference type="EMBL" id="TKJ92420.1"/>
    </source>
</evidence>
<dbReference type="GO" id="GO:0005829">
    <property type="term" value="C:cytosol"/>
    <property type="evidence" value="ECO:0007669"/>
    <property type="project" value="TreeGrafter"/>
</dbReference>
<reference evidence="5 6" key="1">
    <citation type="journal article" date="2019" name="Sci. Rep.">
        <title>Differences in resource use lead to coexistence of seed-transmitted microbial populations.</title>
        <authorList>
            <person name="Torres-Cortes G."/>
            <person name="Garcia B.J."/>
            <person name="Compant S."/>
            <person name="Rezki S."/>
            <person name="Jones P."/>
            <person name="Preveaux A."/>
            <person name="Briand M."/>
            <person name="Roulet A."/>
            <person name="Bouchez O."/>
            <person name="Jacobson D."/>
            <person name="Barret M."/>
        </authorList>
    </citation>
    <scope>NUCLEOTIDE SEQUENCE [LARGE SCALE GENOMIC DNA]</scope>
    <source>
        <strain evidence="5 6">CFBP13511</strain>
    </source>
</reference>
<dbReference type="SUPFAM" id="SSF53590">
    <property type="entry name" value="Nucleoside hydrolase"/>
    <property type="match status" value="1"/>
</dbReference>
<dbReference type="GeneID" id="67474687"/>
<dbReference type="Pfam" id="PF01156">
    <property type="entry name" value="IU_nuc_hydro"/>
    <property type="match status" value="1"/>
</dbReference>
<feature type="domain" description="Inosine/uridine-preferring nucleoside hydrolase" evidence="3">
    <location>
        <begin position="4"/>
        <end position="272"/>
    </location>
</feature>
<evidence type="ECO:0000256" key="2">
    <source>
        <dbReference type="ARBA" id="ARBA00023295"/>
    </source>
</evidence>
<comment type="caution">
    <text evidence="5">The sequence shown here is derived from an EMBL/GenBank/DDBJ whole genome shotgun (WGS) entry which is preliminary data.</text>
</comment>
<evidence type="ECO:0000313" key="4">
    <source>
        <dbReference type="EMBL" id="MBD8108490.1"/>
    </source>
</evidence>
<evidence type="ECO:0000313" key="6">
    <source>
        <dbReference type="Proteomes" id="UP000306393"/>
    </source>
</evidence>
<accession>A0A354DSG6</accession>
<dbReference type="PANTHER" id="PTHR12304:SF4">
    <property type="entry name" value="URIDINE NUCLEOSIDASE"/>
    <property type="match status" value="1"/>
</dbReference>
<organism evidence="5 6">
    <name type="scientific">Erwinia persicina</name>
    <dbReference type="NCBI Taxonomy" id="55211"/>
    <lineage>
        <taxon>Bacteria</taxon>
        <taxon>Pseudomonadati</taxon>
        <taxon>Pseudomonadota</taxon>
        <taxon>Gammaproteobacteria</taxon>
        <taxon>Enterobacterales</taxon>
        <taxon>Erwiniaceae</taxon>
        <taxon>Erwinia</taxon>
    </lineage>
</organism>
<evidence type="ECO:0000313" key="7">
    <source>
        <dbReference type="Proteomes" id="UP000661012"/>
    </source>
</evidence>
<evidence type="ECO:0000259" key="3">
    <source>
        <dbReference type="Pfam" id="PF01156"/>
    </source>
</evidence>
<dbReference type="RefSeq" id="WP_062743920.1">
    <property type="nucleotide sequence ID" value="NZ_CP022725.1"/>
</dbReference>
<dbReference type="AlphaFoldDB" id="A0A354DSG6"/>
<dbReference type="InterPro" id="IPR036452">
    <property type="entry name" value="Ribo_hydro-like"/>
</dbReference>
<dbReference type="GO" id="GO:0006152">
    <property type="term" value="P:purine nucleoside catabolic process"/>
    <property type="evidence" value="ECO:0007669"/>
    <property type="project" value="TreeGrafter"/>
</dbReference>
<evidence type="ECO:0000256" key="1">
    <source>
        <dbReference type="ARBA" id="ARBA00022801"/>
    </source>
</evidence>
<gene>
    <name evidence="5" type="ORF">EpCFBP13511_06325</name>
    <name evidence="4" type="ORF">IFT93_19080</name>
</gene>
<dbReference type="Proteomes" id="UP000661012">
    <property type="component" value="Unassembled WGS sequence"/>
</dbReference>
<dbReference type="EMBL" id="JACYNN010000019">
    <property type="protein sequence ID" value="MBD8108490.1"/>
    <property type="molecule type" value="Genomic_DNA"/>
</dbReference>
<dbReference type="KEGG" id="epe:CI789_19455"/>
<dbReference type="PANTHER" id="PTHR12304">
    <property type="entry name" value="INOSINE-URIDINE PREFERRING NUCLEOSIDE HYDROLASE"/>
    <property type="match status" value="1"/>
</dbReference>
<reference evidence="4 7" key="2">
    <citation type="journal article" date="2020" name="FEMS Microbiol. Ecol.">
        <title>Temporal dynamics of bacterial communities during seed development and maturation.</title>
        <authorList>
            <person name="Chesneau G."/>
            <person name="Torres-Cortes G."/>
            <person name="Briand M."/>
            <person name="Darrasse A."/>
            <person name="Preveaux A."/>
            <person name="Marais C."/>
            <person name="Jacques M.A."/>
            <person name="Shade A."/>
            <person name="Barret M."/>
        </authorList>
    </citation>
    <scope>NUCLEOTIDE SEQUENCE [LARGE SCALE GENOMIC DNA]</scope>
    <source>
        <strain evidence="4 7">CFBP13732</strain>
    </source>
</reference>
<dbReference type="GO" id="GO:0008477">
    <property type="term" value="F:purine nucleosidase activity"/>
    <property type="evidence" value="ECO:0007669"/>
    <property type="project" value="TreeGrafter"/>
</dbReference>
<dbReference type="STRING" id="1219360.GCA_001571305_01462"/>
<name>A0A354DSG6_9GAMM</name>
<protein>
    <submittedName>
        <fullName evidence="5">Nucleoside hydrolase</fullName>
    </submittedName>
</protein>
<dbReference type="InterPro" id="IPR023186">
    <property type="entry name" value="IUNH"/>
</dbReference>
<keyword evidence="2" id="KW-0326">Glycosidase</keyword>
<keyword evidence="7" id="KW-1185">Reference proteome</keyword>
<dbReference type="InterPro" id="IPR001910">
    <property type="entry name" value="Inosine/uridine_hydrolase_dom"/>
</dbReference>
<dbReference type="Gene3D" id="3.90.245.10">
    <property type="entry name" value="Ribonucleoside hydrolase-like"/>
    <property type="match status" value="1"/>
</dbReference>
<proteinExistence type="predicted"/>
<sequence>MQKIIFDTDIGVDDAFALAFAAKSLDILGITTVFGNVPVSQAVSNARLFSQKIGLNVPIYRGSSRPLAHAPSTPAWAVHGEDGLGGVFDNPWNGAADNAIEFIIRSVRAHPDALTLVAIGPLTNIAMAINQAPDIVPQIKQLVIMGGAFGTQGHSGNVTPFAEFNIWKDPHAADQVLNAGLPVVLLPLDVTHQVLVSGDEIRALKHPVLEAISRRYLQYSREKEGTEGMPLHDTLTIAYLCHPEWFGVTASPVRVVTEGISRGQTLRQLHSAASYDDPFAGSCVQKLCLTVEAEKVKAHFLATLQN</sequence>
<dbReference type="EMBL" id="QGAC01000005">
    <property type="protein sequence ID" value="TKJ92420.1"/>
    <property type="molecule type" value="Genomic_DNA"/>
</dbReference>
<dbReference type="OrthoDB" id="9797882at2"/>
<dbReference type="Proteomes" id="UP000306393">
    <property type="component" value="Unassembled WGS sequence"/>
</dbReference>